<dbReference type="EMBL" id="JAGTJQ010000002">
    <property type="protein sequence ID" value="KAH7038253.1"/>
    <property type="molecule type" value="Genomic_DNA"/>
</dbReference>
<organism evidence="3 4">
    <name type="scientific">Microdochium trichocladiopsis</name>
    <dbReference type="NCBI Taxonomy" id="1682393"/>
    <lineage>
        <taxon>Eukaryota</taxon>
        <taxon>Fungi</taxon>
        <taxon>Dikarya</taxon>
        <taxon>Ascomycota</taxon>
        <taxon>Pezizomycotina</taxon>
        <taxon>Sordariomycetes</taxon>
        <taxon>Xylariomycetidae</taxon>
        <taxon>Xylariales</taxon>
        <taxon>Microdochiaceae</taxon>
        <taxon>Microdochium</taxon>
    </lineage>
</organism>
<evidence type="ECO:0000313" key="3">
    <source>
        <dbReference type="EMBL" id="KAH7038253.1"/>
    </source>
</evidence>
<proteinExistence type="predicted"/>
<protein>
    <submittedName>
        <fullName evidence="3">Uncharacterized protein</fullName>
    </submittedName>
</protein>
<dbReference type="Proteomes" id="UP000756346">
    <property type="component" value="Unassembled WGS sequence"/>
</dbReference>
<dbReference type="GeneID" id="70192899"/>
<comment type="caution">
    <text evidence="3">The sequence shown here is derived from an EMBL/GenBank/DDBJ whole genome shotgun (WGS) entry which is preliminary data.</text>
</comment>
<reference evidence="3" key="1">
    <citation type="journal article" date="2021" name="Nat. Commun.">
        <title>Genetic determinants of endophytism in the Arabidopsis root mycobiome.</title>
        <authorList>
            <person name="Mesny F."/>
            <person name="Miyauchi S."/>
            <person name="Thiergart T."/>
            <person name="Pickel B."/>
            <person name="Atanasova L."/>
            <person name="Karlsson M."/>
            <person name="Huettel B."/>
            <person name="Barry K.W."/>
            <person name="Haridas S."/>
            <person name="Chen C."/>
            <person name="Bauer D."/>
            <person name="Andreopoulos W."/>
            <person name="Pangilinan J."/>
            <person name="LaButti K."/>
            <person name="Riley R."/>
            <person name="Lipzen A."/>
            <person name="Clum A."/>
            <person name="Drula E."/>
            <person name="Henrissat B."/>
            <person name="Kohler A."/>
            <person name="Grigoriev I.V."/>
            <person name="Martin F.M."/>
            <person name="Hacquard S."/>
        </authorList>
    </citation>
    <scope>NUCLEOTIDE SEQUENCE</scope>
    <source>
        <strain evidence="3">MPI-CAGE-CH-0230</strain>
    </source>
</reference>
<keyword evidence="1" id="KW-0539">Nucleus</keyword>
<dbReference type="InterPro" id="IPR021858">
    <property type="entry name" value="Fun_TF"/>
</dbReference>
<sequence length="364" mass="40564">MQSVRLFHHFCQHTAYHMSSNPPTTDLWRKRVPDVACSHEFLMHGLLACSALHYARTHPAQGQEFTLVSTHYQTLALQFFSNRLSDMNEDNVEAYFLLATFIFVLAIATISDPLARQNKSAEPKDLAQSFVLLQGVKGILDAKAAEKLGQHDGPLAAMLHGTDDLRRPRPSHVSSFTRRLDRLLGLARELESSMFLDIVNNPQTACILALESLRHTYYGCIDANNSASPMAAAGAAATSSLGSGMPGPLEDPRSPADSASNRAAYRSMQDAEQGQRYTWLWPLTLTQVFMQLVDSGNYMALIIVAHYAAMARPYEGPSWVTKGWAQSVLAIVENHLHPDKHKWIAWPKRSILEEIHVDDMPEET</sequence>
<evidence type="ECO:0000256" key="2">
    <source>
        <dbReference type="SAM" id="MobiDB-lite"/>
    </source>
</evidence>
<gene>
    <name evidence="3" type="ORF">B0I36DRAFT_77522</name>
</gene>
<evidence type="ECO:0000313" key="4">
    <source>
        <dbReference type="Proteomes" id="UP000756346"/>
    </source>
</evidence>
<dbReference type="GO" id="GO:0001228">
    <property type="term" value="F:DNA-binding transcription activator activity, RNA polymerase II-specific"/>
    <property type="evidence" value="ECO:0007669"/>
    <property type="project" value="TreeGrafter"/>
</dbReference>
<dbReference type="AlphaFoldDB" id="A0A9P8YF98"/>
<dbReference type="RefSeq" id="XP_046017374.1">
    <property type="nucleotide sequence ID" value="XM_046163353.1"/>
</dbReference>
<dbReference type="Pfam" id="PF11951">
    <property type="entry name" value="Fungal_trans_2"/>
    <property type="match status" value="1"/>
</dbReference>
<keyword evidence="4" id="KW-1185">Reference proteome</keyword>
<name>A0A9P8YF98_9PEZI</name>
<accession>A0A9P8YF98</accession>
<dbReference type="PANTHER" id="PTHR47784:SF5">
    <property type="entry name" value="STEROL UPTAKE CONTROL PROTEIN 2"/>
    <property type="match status" value="1"/>
</dbReference>
<dbReference type="InterPro" id="IPR053157">
    <property type="entry name" value="Sterol_Uptake_Regulator"/>
</dbReference>
<dbReference type="OrthoDB" id="5295362at2759"/>
<feature type="region of interest" description="Disordered" evidence="2">
    <location>
        <begin position="241"/>
        <end position="263"/>
    </location>
</feature>
<evidence type="ECO:0000256" key="1">
    <source>
        <dbReference type="ARBA" id="ARBA00023242"/>
    </source>
</evidence>
<dbReference type="PANTHER" id="PTHR47784">
    <property type="entry name" value="STEROL UPTAKE CONTROL PROTEIN 2"/>
    <property type="match status" value="1"/>
</dbReference>